<dbReference type="EMBL" id="CAKXAJ010024844">
    <property type="protein sequence ID" value="CAH2231621.1"/>
    <property type="molecule type" value="Genomic_DNA"/>
</dbReference>
<evidence type="ECO:0000313" key="1">
    <source>
        <dbReference type="EMBL" id="CAH2231621.1"/>
    </source>
</evidence>
<accession>A0A8S4R4H3</accession>
<dbReference type="Proteomes" id="UP000838756">
    <property type="component" value="Unassembled WGS sequence"/>
</dbReference>
<organism evidence="1 2">
    <name type="scientific">Pararge aegeria aegeria</name>
    <dbReference type="NCBI Taxonomy" id="348720"/>
    <lineage>
        <taxon>Eukaryota</taxon>
        <taxon>Metazoa</taxon>
        <taxon>Ecdysozoa</taxon>
        <taxon>Arthropoda</taxon>
        <taxon>Hexapoda</taxon>
        <taxon>Insecta</taxon>
        <taxon>Pterygota</taxon>
        <taxon>Neoptera</taxon>
        <taxon>Endopterygota</taxon>
        <taxon>Lepidoptera</taxon>
        <taxon>Glossata</taxon>
        <taxon>Ditrysia</taxon>
        <taxon>Papilionoidea</taxon>
        <taxon>Nymphalidae</taxon>
        <taxon>Satyrinae</taxon>
        <taxon>Satyrini</taxon>
        <taxon>Parargina</taxon>
        <taxon>Pararge</taxon>
    </lineage>
</organism>
<gene>
    <name evidence="1" type="primary">jg14343</name>
    <name evidence="1" type="ORF">PAEG_LOCUS10094</name>
</gene>
<name>A0A8S4R4H3_9NEOP</name>
<protein>
    <submittedName>
        <fullName evidence="1">Jg14343 protein</fullName>
    </submittedName>
</protein>
<comment type="caution">
    <text evidence="1">The sequence shown here is derived from an EMBL/GenBank/DDBJ whole genome shotgun (WGS) entry which is preliminary data.</text>
</comment>
<evidence type="ECO:0000313" key="2">
    <source>
        <dbReference type="Proteomes" id="UP000838756"/>
    </source>
</evidence>
<dbReference type="AlphaFoldDB" id="A0A8S4R4H3"/>
<sequence length="94" mass="10486">MCRLDPAATCDALNVVCPPCWGSTNAALTSLLIELVLGKTFPKLHRYQHITGHLQGVATQNEPFFTTPAKVHFSRLRYAELQACRFAHDVLLHL</sequence>
<keyword evidence="2" id="KW-1185">Reference proteome</keyword>
<proteinExistence type="predicted"/>
<reference evidence="1" key="1">
    <citation type="submission" date="2022-03" db="EMBL/GenBank/DDBJ databases">
        <authorList>
            <person name="Lindestad O."/>
        </authorList>
    </citation>
    <scope>NUCLEOTIDE SEQUENCE</scope>
</reference>